<accession>A0A6B8U166</accession>
<dbReference type="InterPro" id="IPR011856">
    <property type="entry name" value="tRNA_endonuc-like_dom_sf"/>
</dbReference>
<dbReference type="KEGG" id="cxe:FOB82_10830"/>
<dbReference type="EMBL" id="CP046322">
    <property type="protein sequence ID" value="QGS35355.1"/>
    <property type="molecule type" value="Genomic_DNA"/>
</dbReference>
<evidence type="ECO:0000256" key="1">
    <source>
        <dbReference type="ARBA" id="ARBA00006738"/>
    </source>
</evidence>
<organism evidence="2 3">
    <name type="scientific">Corynebacterium xerosis</name>
    <dbReference type="NCBI Taxonomy" id="1725"/>
    <lineage>
        <taxon>Bacteria</taxon>
        <taxon>Bacillati</taxon>
        <taxon>Actinomycetota</taxon>
        <taxon>Actinomycetes</taxon>
        <taxon>Mycobacteriales</taxon>
        <taxon>Corynebacteriaceae</taxon>
        <taxon>Corynebacterium</taxon>
    </lineage>
</organism>
<dbReference type="InterPro" id="IPR011335">
    <property type="entry name" value="Restrct_endonuc-II-like"/>
</dbReference>
<dbReference type="GO" id="GO:0003676">
    <property type="term" value="F:nucleic acid binding"/>
    <property type="evidence" value="ECO:0007669"/>
    <property type="project" value="InterPro"/>
</dbReference>
<dbReference type="Proteomes" id="UP000426857">
    <property type="component" value="Chromosome"/>
</dbReference>
<dbReference type="PANTHER" id="PTHR34039">
    <property type="entry name" value="UPF0102 PROTEIN YRAN"/>
    <property type="match status" value="1"/>
</dbReference>
<dbReference type="AlphaFoldDB" id="A0A6B8U166"/>
<name>A0A6B8U166_9CORY</name>
<dbReference type="PANTHER" id="PTHR34039:SF1">
    <property type="entry name" value="UPF0102 PROTEIN YRAN"/>
    <property type="match status" value="1"/>
</dbReference>
<reference evidence="2 3" key="1">
    <citation type="submission" date="2019-11" db="EMBL/GenBank/DDBJ databases">
        <title>FDA dAtabase for Regulatory Grade micrObial Sequences (FDA-ARGOS): Supporting development and validation of Infectious Disease Dx tests.</title>
        <authorList>
            <person name="Kerrigan L."/>
            <person name="Long C."/>
            <person name="Tallon L."/>
            <person name="Sadzewicz L."/>
            <person name="Vavikolanu K."/>
            <person name="Mehta A."/>
            <person name="Aluvathingal J."/>
            <person name="Nadendla S."/>
            <person name="Yan Y."/>
            <person name="Sichtig H."/>
        </authorList>
    </citation>
    <scope>NUCLEOTIDE SEQUENCE [LARGE SCALE GENOMIC DNA]</scope>
    <source>
        <strain evidence="2 3">FDAARGOS_674</strain>
    </source>
</reference>
<dbReference type="InterPro" id="IPR003509">
    <property type="entry name" value="UPF0102_YraN-like"/>
</dbReference>
<proteinExistence type="inferred from homology"/>
<dbReference type="Pfam" id="PF02021">
    <property type="entry name" value="UPF0102"/>
    <property type="match status" value="1"/>
</dbReference>
<sequence length="94" mass="10342">MRLIDINVRVGCDEIDALFADGEALVVVEVKTRSTPMMGGGLEAITPAKMRCLRRAAARWLRETGAQCDHVRFDVVDVVPVAGDLAVEWFRDVA</sequence>
<evidence type="ECO:0000313" key="2">
    <source>
        <dbReference type="EMBL" id="QGS35355.1"/>
    </source>
</evidence>
<comment type="similarity">
    <text evidence="1">Belongs to the UPF0102 family.</text>
</comment>
<gene>
    <name evidence="2" type="ORF">FOB82_10830</name>
</gene>
<protein>
    <submittedName>
        <fullName evidence="2">YraN family protein</fullName>
    </submittedName>
</protein>
<dbReference type="Gene3D" id="3.40.1350.10">
    <property type="match status" value="1"/>
</dbReference>
<evidence type="ECO:0000313" key="3">
    <source>
        <dbReference type="Proteomes" id="UP000426857"/>
    </source>
</evidence>
<dbReference type="SUPFAM" id="SSF52980">
    <property type="entry name" value="Restriction endonuclease-like"/>
    <property type="match status" value="1"/>
</dbReference>